<evidence type="ECO:0000256" key="6">
    <source>
        <dbReference type="RuleBase" id="RU003862"/>
    </source>
</evidence>
<evidence type="ECO:0000256" key="2">
    <source>
        <dbReference type="ARBA" id="ARBA00004777"/>
    </source>
</evidence>
<comment type="similarity">
    <text evidence="6">Belongs to the methylenetetrahydrofolate reductase family.</text>
</comment>
<accession>A0A0J8GWW9</accession>
<dbReference type="Pfam" id="PF02219">
    <property type="entry name" value="MTHFR"/>
    <property type="match status" value="1"/>
</dbReference>
<dbReference type="STRING" id="1513271.XM47_10670"/>
<comment type="caution">
    <text evidence="7">The sequence shown here is derived from an EMBL/GenBank/DDBJ whole genome shotgun (WGS) entry which is preliminary data.</text>
</comment>
<evidence type="ECO:0000313" key="7">
    <source>
        <dbReference type="EMBL" id="KMT65188.1"/>
    </source>
</evidence>
<organism evidence="7 8">
    <name type="scientific">Catenovulum maritimum</name>
    <dbReference type="NCBI Taxonomy" id="1513271"/>
    <lineage>
        <taxon>Bacteria</taxon>
        <taxon>Pseudomonadati</taxon>
        <taxon>Pseudomonadota</taxon>
        <taxon>Gammaproteobacteria</taxon>
        <taxon>Alteromonadales</taxon>
        <taxon>Alteromonadaceae</taxon>
        <taxon>Catenovulum</taxon>
    </lineage>
</organism>
<dbReference type="Gene3D" id="3.20.20.220">
    <property type="match status" value="1"/>
</dbReference>
<protein>
    <recommendedName>
        <fullName evidence="6">Methylenetetrahydrofolate reductase</fullName>
    </recommendedName>
</protein>
<comment type="cofactor">
    <cofactor evidence="1 6">
        <name>FAD</name>
        <dbReference type="ChEBI" id="CHEBI:57692"/>
    </cofactor>
</comment>
<keyword evidence="8" id="KW-1185">Reference proteome</keyword>
<dbReference type="GO" id="GO:0004489">
    <property type="term" value="F:methylenetetrahydrofolate reductase [NAD(P)H] activity"/>
    <property type="evidence" value="ECO:0007669"/>
    <property type="project" value="InterPro"/>
</dbReference>
<dbReference type="Proteomes" id="UP000037600">
    <property type="component" value="Unassembled WGS sequence"/>
</dbReference>
<evidence type="ECO:0000256" key="5">
    <source>
        <dbReference type="ARBA" id="ARBA00023002"/>
    </source>
</evidence>
<dbReference type="RefSeq" id="WP_048692346.1">
    <property type="nucleotide sequence ID" value="NZ_KQ130490.1"/>
</dbReference>
<dbReference type="EMBL" id="LAZL01000015">
    <property type="protein sequence ID" value="KMT65188.1"/>
    <property type="molecule type" value="Genomic_DNA"/>
</dbReference>
<dbReference type="OrthoDB" id="9803687at2"/>
<proteinExistence type="inferred from homology"/>
<keyword evidence="4 6" id="KW-0274">FAD</keyword>
<sequence>MNISFEVVPRTEEATQQQIEFVKQNLPFVNTINIPDLLRLPIRSWDGTDYVDQNQFNFIPHVRSIDFDLKSNKLQQIIEARELSKILLVTGDPPPDRNHQIYNTDVVDLVRKIRGDFPDIEIYCGFDPYRQGVKQEKDYINKKFDAGCDFILSQPFFDMRLLEVYSDFLPAEKVYWGVSPVITEKSQSYWESVNHVAFPKSFKPDYEWNVQFALDVLEHCKKTGSHCYFMPIRIDLDKYFLPIKNSFTA</sequence>
<gene>
    <name evidence="7" type="ORF">XM47_10670</name>
</gene>
<keyword evidence="5 6" id="KW-0560">Oxidoreductase</keyword>
<comment type="pathway">
    <text evidence="2 6">One-carbon metabolism; tetrahydrofolate interconversion.</text>
</comment>
<reference evidence="7 8" key="1">
    <citation type="submission" date="2015-04" db="EMBL/GenBank/DDBJ databases">
        <title>Draft Genome Sequence of the Novel Agar-Digesting Marine Bacterium Q1.</title>
        <authorList>
            <person name="Li Y."/>
            <person name="Li D."/>
            <person name="Chen G."/>
            <person name="Du Z."/>
        </authorList>
    </citation>
    <scope>NUCLEOTIDE SEQUENCE [LARGE SCALE GENOMIC DNA]</scope>
    <source>
        <strain evidence="7 8">Q1</strain>
    </source>
</reference>
<dbReference type="AlphaFoldDB" id="A0A0J8GWW9"/>
<keyword evidence="3 6" id="KW-0285">Flavoprotein</keyword>
<dbReference type="InterPro" id="IPR003171">
    <property type="entry name" value="Mehydrof_redctse-like"/>
</dbReference>
<evidence type="ECO:0000256" key="1">
    <source>
        <dbReference type="ARBA" id="ARBA00001974"/>
    </source>
</evidence>
<dbReference type="GO" id="GO:0006555">
    <property type="term" value="P:methionine metabolic process"/>
    <property type="evidence" value="ECO:0007669"/>
    <property type="project" value="InterPro"/>
</dbReference>
<evidence type="ECO:0000256" key="4">
    <source>
        <dbReference type="ARBA" id="ARBA00022827"/>
    </source>
</evidence>
<dbReference type="UniPathway" id="UPA00193"/>
<dbReference type="SUPFAM" id="SSF51730">
    <property type="entry name" value="FAD-linked oxidoreductase"/>
    <property type="match status" value="1"/>
</dbReference>
<evidence type="ECO:0000256" key="3">
    <source>
        <dbReference type="ARBA" id="ARBA00022630"/>
    </source>
</evidence>
<name>A0A0J8GWW9_9ALTE</name>
<dbReference type="GO" id="GO:0035999">
    <property type="term" value="P:tetrahydrofolate interconversion"/>
    <property type="evidence" value="ECO:0007669"/>
    <property type="project" value="UniProtKB-UniPathway"/>
</dbReference>
<dbReference type="InterPro" id="IPR029041">
    <property type="entry name" value="FAD-linked_oxidoreductase-like"/>
</dbReference>
<evidence type="ECO:0000313" key="8">
    <source>
        <dbReference type="Proteomes" id="UP000037600"/>
    </source>
</evidence>